<dbReference type="EMBL" id="AGNL01037837">
    <property type="protein sequence ID" value="EJK53403.1"/>
    <property type="molecule type" value="Genomic_DNA"/>
</dbReference>
<feature type="compositionally biased region" description="Basic residues" evidence="1">
    <location>
        <begin position="171"/>
        <end position="181"/>
    </location>
</feature>
<evidence type="ECO:0000256" key="1">
    <source>
        <dbReference type="SAM" id="MobiDB-lite"/>
    </source>
</evidence>
<reference evidence="2 3" key="1">
    <citation type="journal article" date="2012" name="Genome Biol.">
        <title>Genome and low-iron response of an oceanic diatom adapted to chronic iron limitation.</title>
        <authorList>
            <person name="Lommer M."/>
            <person name="Specht M."/>
            <person name="Roy A.S."/>
            <person name="Kraemer L."/>
            <person name="Andreson R."/>
            <person name="Gutowska M.A."/>
            <person name="Wolf J."/>
            <person name="Bergner S.V."/>
            <person name="Schilhabel M.B."/>
            <person name="Klostermeier U.C."/>
            <person name="Beiko R.G."/>
            <person name="Rosenstiel P."/>
            <person name="Hippler M."/>
            <person name="Laroche J."/>
        </authorList>
    </citation>
    <scope>NUCLEOTIDE SEQUENCE [LARGE SCALE GENOMIC DNA]</scope>
    <source>
        <strain evidence="2 3">CCMP1005</strain>
    </source>
</reference>
<sequence length="181" mass="19634">WIDGRSGELGMGWDGHADSVLEGGYIHVIFVGPISETESIMERQQIVTVEEEDDLVLDSLLAANCSIERDVEPIEPRDHAADRTVPSQKRGALAAQRSAPLIVCAEEDSSGSGRCGGLYPPTYVTPAPHRPGDHLRRSMNGAEVPPRSILRKTSSYASFPEAGEKTSPAGRKSRRTFLPRA</sequence>
<accession>K0RI58</accession>
<dbReference type="AlphaFoldDB" id="K0RI58"/>
<gene>
    <name evidence="2" type="ORF">THAOC_27171</name>
</gene>
<proteinExistence type="predicted"/>
<evidence type="ECO:0000313" key="2">
    <source>
        <dbReference type="EMBL" id="EJK53403.1"/>
    </source>
</evidence>
<feature type="non-terminal residue" evidence="2">
    <location>
        <position position="1"/>
    </location>
</feature>
<feature type="region of interest" description="Disordered" evidence="1">
    <location>
        <begin position="124"/>
        <end position="181"/>
    </location>
</feature>
<evidence type="ECO:0000313" key="3">
    <source>
        <dbReference type="Proteomes" id="UP000266841"/>
    </source>
</evidence>
<keyword evidence="3" id="KW-1185">Reference proteome</keyword>
<dbReference type="Proteomes" id="UP000266841">
    <property type="component" value="Unassembled WGS sequence"/>
</dbReference>
<protein>
    <submittedName>
        <fullName evidence="2">Uncharacterized protein</fullName>
    </submittedName>
</protein>
<comment type="caution">
    <text evidence="2">The sequence shown here is derived from an EMBL/GenBank/DDBJ whole genome shotgun (WGS) entry which is preliminary data.</text>
</comment>
<organism evidence="2 3">
    <name type="scientific">Thalassiosira oceanica</name>
    <name type="common">Marine diatom</name>
    <dbReference type="NCBI Taxonomy" id="159749"/>
    <lineage>
        <taxon>Eukaryota</taxon>
        <taxon>Sar</taxon>
        <taxon>Stramenopiles</taxon>
        <taxon>Ochrophyta</taxon>
        <taxon>Bacillariophyta</taxon>
        <taxon>Coscinodiscophyceae</taxon>
        <taxon>Thalassiosirophycidae</taxon>
        <taxon>Thalassiosirales</taxon>
        <taxon>Thalassiosiraceae</taxon>
        <taxon>Thalassiosira</taxon>
    </lineage>
</organism>
<name>K0RI58_THAOC</name>